<evidence type="ECO:0000313" key="1">
    <source>
        <dbReference type="EMBL" id="ETD22555.1"/>
    </source>
</evidence>
<gene>
    <name evidence="1" type="ORF">HMPREF2086_01871</name>
</gene>
<sequence length="478" mass="51950">MKQALKKCLFGFFVVVGGFIASVIAEPSQESHRFSFSGELEAFNKFGFYNGISPTDSYGYILGTISGIYSHKFANDSTLRFELGGAGAGLAYDSTRRASQAGDAGLAYNYVGYYAGYRGSRAATATNTHNFYIHNAHLAYNSERVSLKAGRFMHDDDNYVVGLMEGADLRADFAKFDKGGIYGRVEGVSAFALLGDGFFWDFTQAYAPNGLLGAQFGGYVAFGEASKFDINAFYYYGISEYSAPGVDMKLDFERARQEGEDSSKKGFASSTRINAIFPIYDTLKMEVAPLLGNFLKNENGSNEGFTSSILARQDFRFYAGDKGEYLLGIAAYKNIGLSHARVGLYGSPLGVNIWDNSVYGVGPSLNGIVYKDAISAFVFTKASYENLATFLQGLQAGLDFRYTTNTGSAKALEEYSLKLSLDFTLTKNVALSIIGNYYTSILFDNNALNVGFGGSGGEVSRGKSLDRSYVMTKISLSI</sequence>
<comment type="caution">
    <text evidence="1">The sequence shown here is derived from an EMBL/GenBank/DDBJ whole genome shotgun (WGS) entry which is preliminary data.</text>
</comment>
<dbReference type="InterPro" id="IPR003678">
    <property type="entry name" value="Put_OMP"/>
</dbReference>
<evidence type="ECO:0008006" key="3">
    <source>
        <dbReference type="Google" id="ProtNLM"/>
    </source>
</evidence>
<organism evidence="1 2">
    <name type="scientific">Helicobacter macacae MIT 99-5501</name>
    <dbReference type="NCBI Taxonomy" id="1357400"/>
    <lineage>
        <taxon>Bacteria</taxon>
        <taxon>Pseudomonadati</taxon>
        <taxon>Campylobacterota</taxon>
        <taxon>Epsilonproteobacteria</taxon>
        <taxon>Campylobacterales</taxon>
        <taxon>Helicobacteraceae</taxon>
        <taxon>Helicobacter</taxon>
    </lineage>
</organism>
<evidence type="ECO:0000313" key="2">
    <source>
        <dbReference type="Proteomes" id="UP000018731"/>
    </source>
</evidence>
<reference evidence="1 2" key="1">
    <citation type="journal article" date="2014" name="Genome Announc.">
        <title>Draft genome sequences of six enterohepatic helicobacter species isolated from humans and one from rhesus macaques.</title>
        <authorList>
            <person name="Shen Z."/>
            <person name="Sheh A."/>
            <person name="Young S.K."/>
            <person name="Abouelliel A."/>
            <person name="Ward D.V."/>
            <person name="Earl A.M."/>
            <person name="Fox J.G."/>
        </authorList>
    </citation>
    <scope>NUCLEOTIDE SEQUENCE [LARGE SCALE GENOMIC DNA]</scope>
    <source>
        <strain evidence="1 2">MIT 99-5501</strain>
    </source>
</reference>
<dbReference type="AlphaFoldDB" id="V8C6B3"/>
<dbReference type="EMBL" id="AZJI01000009">
    <property type="protein sequence ID" value="ETD22555.1"/>
    <property type="molecule type" value="Genomic_DNA"/>
</dbReference>
<name>V8C6B3_9HELI</name>
<dbReference type="HOGENOM" id="CLU_582364_0_0_7"/>
<dbReference type="Pfam" id="PF02521">
    <property type="entry name" value="HP_OMP_2"/>
    <property type="match status" value="1"/>
</dbReference>
<dbReference type="RefSeq" id="WP_023928690.1">
    <property type="nucleotide sequence ID" value="NZ_KI669455.1"/>
</dbReference>
<dbReference type="Proteomes" id="UP000018731">
    <property type="component" value="Unassembled WGS sequence"/>
</dbReference>
<keyword evidence="2" id="KW-1185">Reference proteome</keyword>
<dbReference type="PATRIC" id="fig|1357400.3.peg.2535"/>
<protein>
    <recommendedName>
        <fullName evidence="3">Outer membrane protein</fullName>
    </recommendedName>
</protein>
<dbReference type="OrthoDB" id="5328533at2"/>
<accession>V8C6B3</accession>
<proteinExistence type="predicted"/>